<dbReference type="EMBL" id="DXAQ01000093">
    <property type="protein sequence ID" value="HIZ89493.1"/>
    <property type="molecule type" value="Genomic_DNA"/>
</dbReference>
<dbReference type="Gene3D" id="3.60.15.10">
    <property type="entry name" value="Ribonuclease Z/Hydroxyacylglutathione hydrolase-like"/>
    <property type="match status" value="1"/>
</dbReference>
<reference evidence="2" key="1">
    <citation type="journal article" date="2021" name="PeerJ">
        <title>Extensive microbial diversity within the chicken gut microbiome revealed by metagenomics and culture.</title>
        <authorList>
            <person name="Gilroy R."/>
            <person name="Ravi A."/>
            <person name="Getino M."/>
            <person name="Pursley I."/>
            <person name="Horton D.L."/>
            <person name="Alikhan N.F."/>
            <person name="Baker D."/>
            <person name="Gharbi K."/>
            <person name="Hall N."/>
            <person name="Watson M."/>
            <person name="Adriaenssens E.M."/>
            <person name="Foster-Nyarko E."/>
            <person name="Jarju S."/>
            <person name="Secka A."/>
            <person name="Antonio M."/>
            <person name="Oren A."/>
            <person name="Chaudhuri R.R."/>
            <person name="La Ragione R."/>
            <person name="Hildebrand F."/>
            <person name="Pallen M.J."/>
        </authorList>
    </citation>
    <scope>NUCLEOTIDE SEQUENCE</scope>
    <source>
        <strain evidence="2">ChiW4-1371</strain>
    </source>
</reference>
<protein>
    <submittedName>
        <fullName evidence="2">MBL fold metallo-hydrolase</fullName>
    </submittedName>
</protein>
<sequence>MADHIEYVLNKNLPLLKADFKGNILINGRFSATLNKKKTHFFKTIRWLTKSNPQKKQLISEKSIIKVNKINKFEENKIYWLGYSCFYINIAGISFITDPVFFDLLTNKRNTELPFNIDDLKDISYVLISHDHYDHLSVKSLSCLLKNSPDMEALLPYGTAEFFNSCPLKWISRQEACWFQSYIDLKENVKVTFLPADHWCRRSLFDQNKRLWGSFMIEYNGIKIFFAGDTAYNEEMYKDIKDIMGSPDICLMPVGSYSPAFMMREHHINPEEAASLFNILGGKKFIPMHYGAYTLSSEPASEPVKRIKKVVDSDKLVLLDIGGVYNL</sequence>
<name>A0A9D2GSZ6_9BACT</name>
<dbReference type="InterPro" id="IPR024884">
    <property type="entry name" value="NAPE-PLD"/>
</dbReference>
<dbReference type="SUPFAM" id="SSF56281">
    <property type="entry name" value="Metallo-hydrolase/oxidoreductase"/>
    <property type="match status" value="1"/>
</dbReference>
<dbReference type="InterPro" id="IPR001279">
    <property type="entry name" value="Metallo-B-lactamas"/>
</dbReference>
<dbReference type="Proteomes" id="UP000824176">
    <property type="component" value="Unassembled WGS sequence"/>
</dbReference>
<dbReference type="GO" id="GO:0070290">
    <property type="term" value="F:N-acylphosphatidylethanolamine-specific phospholipase D activity"/>
    <property type="evidence" value="ECO:0007669"/>
    <property type="project" value="InterPro"/>
</dbReference>
<gene>
    <name evidence="2" type="ORF">H9804_06085</name>
</gene>
<evidence type="ECO:0000313" key="2">
    <source>
        <dbReference type="EMBL" id="HIZ89493.1"/>
    </source>
</evidence>
<reference evidence="2" key="2">
    <citation type="submission" date="2021-04" db="EMBL/GenBank/DDBJ databases">
        <authorList>
            <person name="Gilroy R."/>
        </authorList>
    </citation>
    <scope>NUCLEOTIDE SEQUENCE</scope>
    <source>
        <strain evidence="2">ChiW4-1371</strain>
    </source>
</reference>
<dbReference type="PIRSF" id="PIRSF038896">
    <property type="entry name" value="NAPE-PLD"/>
    <property type="match status" value="1"/>
</dbReference>
<dbReference type="GO" id="GO:0008270">
    <property type="term" value="F:zinc ion binding"/>
    <property type="evidence" value="ECO:0007669"/>
    <property type="project" value="InterPro"/>
</dbReference>
<dbReference type="GO" id="GO:0005737">
    <property type="term" value="C:cytoplasm"/>
    <property type="evidence" value="ECO:0007669"/>
    <property type="project" value="TreeGrafter"/>
</dbReference>
<dbReference type="PANTHER" id="PTHR15032:SF4">
    <property type="entry name" value="N-ACYL-PHOSPHATIDYLETHANOLAMINE-HYDROLYZING PHOSPHOLIPASE D"/>
    <property type="match status" value="1"/>
</dbReference>
<dbReference type="Pfam" id="PF12706">
    <property type="entry name" value="Lactamase_B_2"/>
    <property type="match status" value="1"/>
</dbReference>
<feature type="domain" description="Metallo-beta-lactamase" evidence="1">
    <location>
        <begin position="96"/>
        <end position="290"/>
    </location>
</feature>
<organism evidence="2 3">
    <name type="scientific">Candidatus Mucispirillum faecigallinarum</name>
    <dbReference type="NCBI Taxonomy" id="2838699"/>
    <lineage>
        <taxon>Bacteria</taxon>
        <taxon>Pseudomonadati</taxon>
        <taxon>Deferribacterota</taxon>
        <taxon>Deferribacteres</taxon>
        <taxon>Deferribacterales</taxon>
        <taxon>Mucispirillaceae</taxon>
        <taxon>Mucispirillum</taxon>
    </lineage>
</organism>
<evidence type="ECO:0000313" key="3">
    <source>
        <dbReference type="Proteomes" id="UP000824176"/>
    </source>
</evidence>
<dbReference type="AlphaFoldDB" id="A0A9D2GSZ6"/>
<dbReference type="PANTHER" id="PTHR15032">
    <property type="entry name" value="N-ACYL-PHOSPHATIDYLETHANOLAMINE-HYDROLYZING PHOSPHOLIPASE D"/>
    <property type="match status" value="1"/>
</dbReference>
<accession>A0A9D2GSZ6</accession>
<dbReference type="InterPro" id="IPR036866">
    <property type="entry name" value="RibonucZ/Hydroxyglut_hydro"/>
</dbReference>
<evidence type="ECO:0000259" key="1">
    <source>
        <dbReference type="Pfam" id="PF12706"/>
    </source>
</evidence>
<comment type="caution">
    <text evidence="2">The sequence shown here is derived from an EMBL/GenBank/DDBJ whole genome shotgun (WGS) entry which is preliminary data.</text>
</comment>
<proteinExistence type="predicted"/>